<keyword evidence="5" id="KW-1185">Reference proteome</keyword>
<evidence type="ECO:0000259" key="3">
    <source>
        <dbReference type="Pfam" id="PF08239"/>
    </source>
</evidence>
<dbReference type="STRING" id="1304275.C41B8_06367"/>
<dbReference type="Gene3D" id="2.30.30.40">
    <property type="entry name" value="SH3 Domains"/>
    <property type="match status" value="1"/>
</dbReference>
<dbReference type="RefSeq" id="WP_051883180.1">
    <property type="nucleotide sequence ID" value="NZ_APNK01000006.1"/>
</dbReference>
<comment type="caution">
    <text evidence="4">The sequence shown here is derived from an EMBL/GenBank/DDBJ whole genome shotgun (WGS) entry which is preliminary data.</text>
</comment>
<feature type="signal peptide" evidence="2">
    <location>
        <begin position="1"/>
        <end position="31"/>
    </location>
</feature>
<feature type="domain" description="SH3b" evidence="3">
    <location>
        <begin position="40"/>
        <end position="92"/>
    </location>
</feature>
<feature type="compositionally biased region" description="Basic and acidic residues" evidence="1">
    <location>
        <begin position="159"/>
        <end position="171"/>
    </location>
</feature>
<protein>
    <submittedName>
        <fullName evidence="4">SH3 type 3 domain-containing protein</fullName>
    </submittedName>
</protein>
<dbReference type="EMBL" id="APNK01000006">
    <property type="protein sequence ID" value="KEZ78187.1"/>
    <property type="molecule type" value="Genomic_DNA"/>
</dbReference>
<dbReference type="AlphaFoldDB" id="A0A084INA3"/>
<evidence type="ECO:0000313" key="4">
    <source>
        <dbReference type="EMBL" id="KEZ78187.1"/>
    </source>
</evidence>
<keyword evidence="2" id="KW-0732">Signal</keyword>
<feature type="compositionally biased region" description="Basic and acidic residues" evidence="1">
    <location>
        <begin position="179"/>
        <end position="192"/>
    </location>
</feature>
<organism evidence="4 5">
    <name type="scientific">Salinisphaera hydrothermalis (strain C41B8)</name>
    <dbReference type="NCBI Taxonomy" id="1304275"/>
    <lineage>
        <taxon>Bacteria</taxon>
        <taxon>Pseudomonadati</taxon>
        <taxon>Pseudomonadota</taxon>
        <taxon>Gammaproteobacteria</taxon>
        <taxon>Salinisphaerales</taxon>
        <taxon>Salinisphaeraceae</taxon>
        <taxon>Salinisphaera</taxon>
    </lineage>
</organism>
<feature type="region of interest" description="Disordered" evidence="1">
    <location>
        <begin position="142"/>
        <end position="244"/>
    </location>
</feature>
<reference evidence="4 5" key="1">
    <citation type="submission" date="2013-03" db="EMBL/GenBank/DDBJ databases">
        <title>Salinisphaera hydrothermalis C41B8 Genome Sequencing.</title>
        <authorList>
            <person name="Li C."/>
            <person name="Lai Q."/>
            <person name="Shao Z."/>
        </authorList>
    </citation>
    <scope>NUCLEOTIDE SEQUENCE [LARGE SCALE GENOMIC DNA]</scope>
    <source>
        <strain evidence="4 5">C41B8</strain>
    </source>
</reference>
<feature type="chain" id="PRO_5001776604" evidence="2">
    <location>
        <begin position="32"/>
        <end position="244"/>
    </location>
</feature>
<evidence type="ECO:0000313" key="5">
    <source>
        <dbReference type="Proteomes" id="UP000028302"/>
    </source>
</evidence>
<evidence type="ECO:0000256" key="1">
    <source>
        <dbReference type="SAM" id="MobiDB-lite"/>
    </source>
</evidence>
<dbReference type="Pfam" id="PF08239">
    <property type="entry name" value="SH3_3"/>
    <property type="match status" value="1"/>
</dbReference>
<name>A0A084INA3_SALHC</name>
<gene>
    <name evidence="4" type="ORF">C41B8_06367</name>
</gene>
<dbReference type="OrthoDB" id="102964at2"/>
<sequence>MSAFLYARARRACLAGLIVASALVFSMPVWAASYAVVSASVDLRAGPRVGYPVLYVLRPGVRVLIHGCLDDYSWCDVSALDYRGWVYADYLDYEYDNRRVTIAGYGPQIGIAIVVFSLGDYWSHHYRQRPWYRERHSYEIRYGPHGDRGRPVHPGSGAPDRRPPSRIEHRSPSRPASPQHERNPQYRPDRQPRPTHSPSSPHAQPPRHTRPPQRPSQAPRQHNGPSGHGSGARQSRPGQHGNND</sequence>
<dbReference type="InterPro" id="IPR003646">
    <property type="entry name" value="SH3-like_bac-type"/>
</dbReference>
<dbReference type="eggNOG" id="COG4991">
    <property type="taxonomic scope" value="Bacteria"/>
</dbReference>
<evidence type="ECO:0000256" key="2">
    <source>
        <dbReference type="SAM" id="SignalP"/>
    </source>
</evidence>
<dbReference type="Proteomes" id="UP000028302">
    <property type="component" value="Unassembled WGS sequence"/>
</dbReference>
<accession>A0A084INA3</accession>
<feature type="compositionally biased region" description="Polar residues" evidence="1">
    <location>
        <begin position="232"/>
        <end position="244"/>
    </location>
</feature>
<proteinExistence type="predicted"/>